<sequence length="51" mass="5849">MDADELATKVDKLIIEFNKIATDPETIRESEELHRVAGYLSPEDLLTRFTI</sequence>
<gene>
    <name evidence="1" type="ORF">LFOPHFOE_00003</name>
</gene>
<accession>A0A7G9Y2X9</accession>
<evidence type="ECO:0000313" key="1">
    <source>
        <dbReference type="EMBL" id="QNO42363.1"/>
    </source>
</evidence>
<organism evidence="1">
    <name type="scientific">Candidatus Methanogaster sp. ANME-2c ERB4</name>
    <dbReference type="NCBI Taxonomy" id="2759911"/>
    <lineage>
        <taxon>Archaea</taxon>
        <taxon>Methanobacteriati</taxon>
        <taxon>Methanobacteriota</taxon>
        <taxon>Stenosarchaea group</taxon>
        <taxon>Methanomicrobia</taxon>
        <taxon>Methanosarcinales</taxon>
        <taxon>ANME-2 cluster</taxon>
        <taxon>Candidatus Methanogasteraceae</taxon>
        <taxon>Candidatus Methanogaster</taxon>
    </lineage>
</organism>
<name>A0A7G9Y2X9_9EURY</name>
<reference evidence="1" key="1">
    <citation type="submission" date="2020-06" db="EMBL/GenBank/DDBJ databases">
        <title>Unique genomic features of the anaerobic methanotrophic archaea.</title>
        <authorList>
            <person name="Chadwick G.L."/>
            <person name="Skennerton C.T."/>
            <person name="Laso-Perez R."/>
            <person name="Leu A.O."/>
            <person name="Speth D.R."/>
            <person name="Yu H."/>
            <person name="Morgan-Lang C."/>
            <person name="Hatzenpichler R."/>
            <person name="Goudeau D."/>
            <person name="Malmstrom R."/>
            <person name="Brazelton W.J."/>
            <person name="Woyke T."/>
            <person name="Hallam S.J."/>
            <person name="Tyson G.W."/>
            <person name="Wegener G."/>
            <person name="Boetius A."/>
            <person name="Orphan V."/>
        </authorList>
    </citation>
    <scope>NUCLEOTIDE SEQUENCE</scope>
</reference>
<protein>
    <submittedName>
        <fullName evidence="1">Uncharacterized protein</fullName>
    </submittedName>
</protein>
<dbReference type="AlphaFoldDB" id="A0A7G9Y2X9"/>
<proteinExistence type="predicted"/>
<dbReference type="EMBL" id="MT630734">
    <property type="protein sequence ID" value="QNO42363.1"/>
    <property type="molecule type" value="Genomic_DNA"/>
</dbReference>